<evidence type="ECO:0000256" key="4">
    <source>
        <dbReference type="SAM" id="MobiDB-lite"/>
    </source>
</evidence>
<dbReference type="Gene3D" id="3.30.70.1380">
    <property type="entry name" value="Transcriptional regulatory protein pf0864 domain like"/>
    <property type="match status" value="1"/>
</dbReference>
<dbReference type="PANTHER" id="PTHR36566">
    <property type="entry name" value="NICKEL INSERTION PROTEIN-RELATED"/>
    <property type="match status" value="1"/>
</dbReference>
<feature type="compositionally biased region" description="Basic and acidic residues" evidence="4">
    <location>
        <begin position="90"/>
        <end position="136"/>
    </location>
</feature>
<evidence type="ECO:0000313" key="5">
    <source>
        <dbReference type="EMBL" id="GEA31018.1"/>
    </source>
</evidence>
<dbReference type="InterPro" id="IPR002822">
    <property type="entry name" value="Ni_insertion"/>
</dbReference>
<comment type="catalytic activity">
    <reaction evidence="3">
        <text>Ni(II)-pyridinium-3,5-bisthiocarboxylate mononucleotide = pyridinium-3,5-bisthiocarboxylate mononucleotide + Ni(2+)</text>
        <dbReference type="Rhea" id="RHEA:54784"/>
        <dbReference type="ChEBI" id="CHEBI:49786"/>
        <dbReference type="ChEBI" id="CHEBI:137372"/>
        <dbReference type="ChEBI" id="CHEBI:137373"/>
        <dbReference type="EC" id="4.99.1.12"/>
    </reaction>
</comment>
<dbReference type="EMBL" id="BJLA01000005">
    <property type="protein sequence ID" value="GEA31018.1"/>
    <property type="molecule type" value="Genomic_DNA"/>
</dbReference>
<reference evidence="5 6" key="1">
    <citation type="submission" date="2019-06" db="EMBL/GenBank/DDBJ databases">
        <title>Draft genome sequence of Clostridium diolis DSM 15410.</title>
        <authorList>
            <person name="Kobayashi H."/>
            <person name="Tanizawa Y."/>
            <person name="Tohno M."/>
        </authorList>
    </citation>
    <scope>NUCLEOTIDE SEQUENCE [LARGE SCALE GENOMIC DNA]</scope>
    <source>
        <strain evidence="5 6">DSM 15410</strain>
    </source>
</reference>
<keyword evidence="2 3" id="KW-0456">Lyase</keyword>
<gene>
    <name evidence="3" type="primary">larC</name>
    <name evidence="5" type="ORF">CDIOL_19410</name>
</gene>
<evidence type="ECO:0000256" key="1">
    <source>
        <dbReference type="ARBA" id="ARBA00022596"/>
    </source>
</evidence>
<sequence>MRILYYDCFCGISGDMNLAAMLNLGVPKEYLFKEISKINLNSEYDIQINSSEKLGITGTRVDVILKDEVNNSDNIGYKDFEHCSTDIREDHSHSHVHDEERNHHDHSHGEDASHNHEHSHPHSNEHDCSHNHEQAHVHSHSGNHEHHHRNLKDIENIINSSDLSEKVKNLSLNMFMRVAEAEAKVHGKTLYEVHFHEVGAIDSIVDIVGAAICLEYLKVDKIMASHVQVGGGFVKCAHGLMPVPAPATVEILKGIPINVGVVQFETTTPTGAAILAENVQEFTSKIDFSIKKIGYGIGHRDLDIPNVLRVYLGEDNSLEKIEEQYILETNIDDMNPEFYGYIEEKLFDAGALDVFKTPIFMKKGRPGIKLSVLISEKIEKDILDIVFEETTSIGVRKYKVEKIMLNREFSKVETQYGEVTIKKSYYKGDLVKYKPEYEECKKIAKENNITMEKVYREVYRQTSNIYNE</sequence>
<keyword evidence="1 3" id="KW-0533">Nickel</keyword>
<dbReference type="NCBIfam" id="TIGR00299">
    <property type="entry name" value="nickel pincer cofactor biosynthesis protein LarC"/>
    <property type="match status" value="1"/>
</dbReference>
<dbReference type="Pfam" id="PF01969">
    <property type="entry name" value="Ni_insertion"/>
    <property type="match status" value="1"/>
</dbReference>
<comment type="similarity">
    <text evidence="3">Belongs to the LarC family.</text>
</comment>
<name>A0AAV3VXN4_9CLOT</name>
<evidence type="ECO:0000256" key="3">
    <source>
        <dbReference type="HAMAP-Rule" id="MF_01074"/>
    </source>
</evidence>
<protein>
    <recommendedName>
        <fullName evidence="3">Pyridinium-3,5-bisthiocarboxylic acid mononucleotide nickel insertion protein</fullName>
        <shortName evidence="3">P2TMN nickel insertion protein</shortName>
        <ecNumber evidence="3">4.99.1.12</ecNumber>
    </recommendedName>
    <alternativeName>
        <fullName evidence="3">Nickel-pincer cofactor biosynthesis protein LarC</fullName>
    </alternativeName>
</protein>
<dbReference type="HAMAP" id="MF_01074">
    <property type="entry name" value="LarC"/>
    <property type="match status" value="1"/>
</dbReference>
<comment type="function">
    <text evidence="3">Involved in the biosynthesis of a nickel-pincer cofactor ((SCS)Ni(II) pincer complex). Binds Ni(2+), and functions in nickel delivery to pyridinium-3,5-bisthiocarboxylic acid mononucleotide (P2TMN), to form the mature cofactor. Is thus probably required for the activation of nickel-pincer cofactor-dependent enzymes.</text>
</comment>
<dbReference type="GO" id="GO:0016829">
    <property type="term" value="F:lyase activity"/>
    <property type="evidence" value="ECO:0007669"/>
    <property type="project" value="UniProtKB-UniRule"/>
</dbReference>
<evidence type="ECO:0000256" key="2">
    <source>
        <dbReference type="ARBA" id="ARBA00023239"/>
    </source>
</evidence>
<feature type="region of interest" description="Disordered" evidence="4">
    <location>
        <begin position="90"/>
        <end position="148"/>
    </location>
</feature>
<organism evidence="5 6">
    <name type="scientific">Clostridium diolis</name>
    <dbReference type="NCBI Taxonomy" id="223919"/>
    <lineage>
        <taxon>Bacteria</taxon>
        <taxon>Bacillati</taxon>
        <taxon>Bacillota</taxon>
        <taxon>Clostridia</taxon>
        <taxon>Eubacteriales</taxon>
        <taxon>Clostridiaceae</taxon>
        <taxon>Clostridium</taxon>
    </lineage>
</organism>
<dbReference type="GO" id="GO:0016151">
    <property type="term" value="F:nickel cation binding"/>
    <property type="evidence" value="ECO:0007669"/>
    <property type="project" value="UniProtKB-UniRule"/>
</dbReference>
<dbReference type="EC" id="4.99.1.12" evidence="3"/>
<accession>A0AAV3VXN4</accession>
<dbReference type="PANTHER" id="PTHR36566:SF1">
    <property type="entry name" value="PYRIDINIUM-3,5-BISTHIOCARBOXYLIC ACID MONONUCLEOTIDE NICKEL INSERTION PROTEIN"/>
    <property type="match status" value="1"/>
</dbReference>
<comment type="caution">
    <text evidence="5">The sequence shown here is derived from an EMBL/GenBank/DDBJ whole genome shotgun (WGS) entry which is preliminary data.</text>
</comment>
<keyword evidence="6" id="KW-1185">Reference proteome</keyword>
<dbReference type="RefSeq" id="WP_039770301.1">
    <property type="nucleotide sequence ID" value="NZ_BJLA01000005.1"/>
</dbReference>
<dbReference type="GO" id="GO:0051604">
    <property type="term" value="P:protein maturation"/>
    <property type="evidence" value="ECO:0007669"/>
    <property type="project" value="UniProtKB-UniRule"/>
</dbReference>
<dbReference type="AlphaFoldDB" id="A0AAV3VXN4"/>
<dbReference type="Gene3D" id="3.10.20.300">
    <property type="entry name" value="mk0293 like domain"/>
    <property type="match status" value="1"/>
</dbReference>
<proteinExistence type="inferred from homology"/>
<evidence type="ECO:0000313" key="6">
    <source>
        <dbReference type="Proteomes" id="UP000325212"/>
    </source>
</evidence>
<dbReference type="Proteomes" id="UP000325212">
    <property type="component" value="Unassembled WGS sequence"/>
</dbReference>
<feature type="compositionally biased region" description="Basic residues" evidence="4">
    <location>
        <begin position="137"/>
        <end position="148"/>
    </location>
</feature>